<keyword evidence="1" id="KW-0507">mRNA processing</keyword>
<evidence type="ECO:0000256" key="1">
    <source>
        <dbReference type="RuleBase" id="RU368012"/>
    </source>
</evidence>
<dbReference type="PANTHER" id="PTHR16121:SF0">
    <property type="entry name" value="CAP-SPECIFIC MRNA (NUCLEOSIDE-2'-O-)-METHYLTRANSFERASE 1"/>
    <property type="match status" value="1"/>
</dbReference>
<dbReference type="InterPro" id="IPR002877">
    <property type="entry name" value="RNA_MeTrfase_FtsJ_dom"/>
</dbReference>
<comment type="subcellular location">
    <subcellularLocation>
        <location evidence="1">Nucleus</location>
    </subcellularLocation>
</comment>
<dbReference type="GO" id="GO:0004483">
    <property type="term" value="F:methyltransferase cap1 activity"/>
    <property type="evidence" value="ECO:0007669"/>
    <property type="project" value="UniProtKB-UniRule"/>
</dbReference>
<dbReference type="PANTHER" id="PTHR16121">
    <property type="entry name" value="CAP-SPECIFIC MRNA (NUCLEOSIDE-2'-O-)-METHYLTRANSFERASE 1-RELATED"/>
    <property type="match status" value="1"/>
</dbReference>
<keyword evidence="1" id="KW-0949">S-adenosyl-L-methionine</keyword>
<keyword evidence="1" id="KW-0539">Nucleus</keyword>
<comment type="caution">
    <text evidence="3">The sequence shown here is derived from an EMBL/GenBank/DDBJ whole genome shotgun (WGS) entry which is preliminary data.</text>
</comment>
<dbReference type="GO" id="GO:0032259">
    <property type="term" value="P:methylation"/>
    <property type="evidence" value="ECO:0007669"/>
    <property type="project" value="UniProtKB-KW"/>
</dbReference>
<keyword evidence="1" id="KW-0506">mRNA capping</keyword>
<reference evidence="3" key="1">
    <citation type="submission" date="2021-06" db="EMBL/GenBank/DDBJ databases">
        <authorList>
            <person name="Hodson N. C."/>
            <person name="Mongue J. A."/>
            <person name="Jaron S. K."/>
        </authorList>
    </citation>
    <scope>NUCLEOTIDE SEQUENCE</scope>
</reference>
<dbReference type="EC" id="2.1.1.57" evidence="1"/>
<dbReference type="GO" id="GO:0003676">
    <property type="term" value="F:nucleic acid binding"/>
    <property type="evidence" value="ECO:0007669"/>
    <property type="project" value="UniProtKB-UniRule"/>
</dbReference>
<dbReference type="AlphaFoldDB" id="A0A8J2PKV5"/>
<evidence type="ECO:0000313" key="4">
    <source>
        <dbReference type="Proteomes" id="UP000708208"/>
    </source>
</evidence>
<feature type="non-terminal residue" evidence="3">
    <location>
        <position position="1"/>
    </location>
</feature>
<sequence>GSLIPPANLTAGLVDPNSLARVPAGKVTSVQTNPFLSLSESTLFGARKNLLESGYAKNSNPVEEVHMRSLDPKVLPNIKRTVVQNTSPVLPPLRRPSISCVPLTPASNAFGRNIEVDSHPIGLHMRKDATASSFDWIQSQPLAQISLSNLSIWKKIGSKSTAPFEPKFCDLQLHAELQELKRYYYKLSKHHSQDARARSNPYEFVGNSIFQNRAGMKLANIDADLDFWLSDPRKHDGSHVVGSSDILHFVDLCAGPGGFSEYVINF</sequence>
<dbReference type="Pfam" id="PF01728">
    <property type="entry name" value="FtsJ"/>
    <property type="match status" value="1"/>
</dbReference>
<evidence type="ECO:0000313" key="3">
    <source>
        <dbReference type="EMBL" id="CAG7818620.1"/>
    </source>
</evidence>
<dbReference type="OrthoDB" id="10251234at2759"/>
<comment type="function">
    <text evidence="1">S-adenosyl-L-methionine-dependent methyltransferase that mediates RNA cap1 2'-O-ribose methylation to the 5'-cap structure of RNAs. Methylates the ribose of the first nucleotide of a m(7)GpppG-capped mRNA to produce m(7)GpppNmp (cap1).</text>
</comment>
<organism evidence="3 4">
    <name type="scientific">Allacma fusca</name>
    <dbReference type="NCBI Taxonomy" id="39272"/>
    <lineage>
        <taxon>Eukaryota</taxon>
        <taxon>Metazoa</taxon>
        <taxon>Ecdysozoa</taxon>
        <taxon>Arthropoda</taxon>
        <taxon>Hexapoda</taxon>
        <taxon>Collembola</taxon>
        <taxon>Symphypleona</taxon>
        <taxon>Sminthuridae</taxon>
        <taxon>Allacma</taxon>
    </lineage>
</organism>
<dbReference type="GO" id="GO:0016556">
    <property type="term" value="P:mRNA modification"/>
    <property type="evidence" value="ECO:0007669"/>
    <property type="project" value="UniProtKB-UniRule"/>
</dbReference>
<dbReference type="GO" id="GO:0005634">
    <property type="term" value="C:nucleus"/>
    <property type="evidence" value="ECO:0007669"/>
    <property type="project" value="UniProtKB-SubCell"/>
</dbReference>
<name>A0A8J2PKV5_9HEXA</name>
<keyword evidence="1" id="KW-0489">Methyltransferase</keyword>
<keyword evidence="4" id="KW-1185">Reference proteome</keyword>
<dbReference type="EMBL" id="CAJVCH010425648">
    <property type="protein sequence ID" value="CAG7818620.1"/>
    <property type="molecule type" value="Genomic_DNA"/>
</dbReference>
<keyword evidence="1" id="KW-0808">Transferase</keyword>
<dbReference type="GO" id="GO:0005737">
    <property type="term" value="C:cytoplasm"/>
    <property type="evidence" value="ECO:0007669"/>
    <property type="project" value="TreeGrafter"/>
</dbReference>
<proteinExistence type="predicted"/>
<dbReference type="GO" id="GO:0006370">
    <property type="term" value="P:7-methylguanosine mRNA capping"/>
    <property type="evidence" value="ECO:0007669"/>
    <property type="project" value="UniProtKB-UniRule"/>
</dbReference>
<gene>
    <name evidence="3" type="ORF">AFUS01_LOCUS29111</name>
</gene>
<accession>A0A8J2PKV5</accession>
<feature type="domain" description="Ribosomal RNA methyltransferase FtsJ" evidence="2">
    <location>
        <begin position="210"/>
        <end position="264"/>
    </location>
</feature>
<comment type="catalytic activity">
    <reaction evidence="1">
        <text>a 5'-end (N(7)-methyl 5'-triphosphoguanosine)-ribonucleoside in mRNA + S-adenosyl-L-methionine = a 5'-end (N(7)-methyl 5'-triphosphoguanosine)-(2'-O-methyl-ribonucleoside) in mRNA + S-adenosyl-L-homocysteine + H(+)</text>
        <dbReference type="Rhea" id="RHEA:67020"/>
        <dbReference type="Rhea" id="RHEA-COMP:17167"/>
        <dbReference type="Rhea" id="RHEA-COMP:17168"/>
        <dbReference type="ChEBI" id="CHEBI:15378"/>
        <dbReference type="ChEBI" id="CHEBI:57856"/>
        <dbReference type="ChEBI" id="CHEBI:59789"/>
        <dbReference type="ChEBI" id="CHEBI:156461"/>
        <dbReference type="ChEBI" id="CHEBI:167609"/>
        <dbReference type="EC" id="2.1.1.57"/>
    </reaction>
</comment>
<protein>
    <recommendedName>
        <fullName evidence="1">Cap-specific mRNA (nucleoside-2'-O-)-methyltransferase 1</fullName>
        <ecNumber evidence="1">2.1.1.57</ecNumber>
    </recommendedName>
    <alternativeName>
        <fullName evidence="1">Cap1 2'O-ribose methyltransferase 1</fullName>
    </alternativeName>
</protein>
<dbReference type="InterPro" id="IPR050851">
    <property type="entry name" value="mRNA_Cap_2O-Ribose_MeTrfase"/>
</dbReference>
<dbReference type="Proteomes" id="UP000708208">
    <property type="component" value="Unassembled WGS sequence"/>
</dbReference>
<evidence type="ECO:0000259" key="2">
    <source>
        <dbReference type="Pfam" id="PF01728"/>
    </source>
</evidence>